<evidence type="ECO:0000256" key="1">
    <source>
        <dbReference type="ARBA" id="ARBA00006739"/>
    </source>
</evidence>
<keyword evidence="4" id="KW-1133">Transmembrane helix</keyword>
<comment type="similarity">
    <text evidence="1">Belongs to the glycosyltransferase 2 family.</text>
</comment>
<evidence type="ECO:0000313" key="6">
    <source>
        <dbReference type="EMBL" id="RJP20680.1"/>
    </source>
</evidence>
<dbReference type="AlphaFoldDB" id="A0A3A4NUA3"/>
<evidence type="ECO:0000256" key="4">
    <source>
        <dbReference type="SAM" id="Phobius"/>
    </source>
</evidence>
<reference evidence="6 7" key="1">
    <citation type="journal article" date="2017" name="ISME J.">
        <title>Energy and carbon metabolisms in a deep terrestrial subsurface fluid microbial community.</title>
        <authorList>
            <person name="Momper L."/>
            <person name="Jungbluth S.P."/>
            <person name="Lee M.D."/>
            <person name="Amend J.P."/>
        </authorList>
    </citation>
    <scope>NUCLEOTIDE SEQUENCE [LARGE SCALE GENOMIC DNA]</scope>
    <source>
        <strain evidence="6">SURF_5</strain>
    </source>
</reference>
<organism evidence="6 7">
    <name type="scientific">Abyssobacteria bacterium (strain SURF_5)</name>
    <dbReference type="NCBI Taxonomy" id="2093360"/>
    <lineage>
        <taxon>Bacteria</taxon>
        <taxon>Pseudomonadati</taxon>
        <taxon>Candidatus Hydrogenedentota</taxon>
        <taxon>Candidatus Abyssobacteria</taxon>
    </lineage>
</organism>
<keyword evidence="3 6" id="KW-0808">Transferase</keyword>
<proteinExistence type="inferred from homology"/>
<comment type="caution">
    <text evidence="6">The sequence shown here is derived from an EMBL/GenBank/DDBJ whole genome shotgun (WGS) entry which is preliminary data.</text>
</comment>
<evidence type="ECO:0000259" key="5">
    <source>
        <dbReference type="Pfam" id="PF00535"/>
    </source>
</evidence>
<feature type="transmembrane region" description="Helical" evidence="4">
    <location>
        <begin position="312"/>
        <end position="333"/>
    </location>
</feature>
<evidence type="ECO:0000256" key="2">
    <source>
        <dbReference type="ARBA" id="ARBA00022676"/>
    </source>
</evidence>
<feature type="transmembrane region" description="Helical" evidence="4">
    <location>
        <begin position="288"/>
        <end position="306"/>
    </location>
</feature>
<dbReference type="Gene3D" id="3.90.550.10">
    <property type="entry name" value="Spore Coat Polysaccharide Biosynthesis Protein SpsA, Chain A"/>
    <property type="match status" value="1"/>
</dbReference>
<dbReference type="Pfam" id="PF00535">
    <property type="entry name" value="Glycos_transf_2"/>
    <property type="match status" value="1"/>
</dbReference>
<feature type="domain" description="Glycosyltransferase 2-like" evidence="5">
    <location>
        <begin position="45"/>
        <end position="160"/>
    </location>
</feature>
<gene>
    <name evidence="6" type="ORF">C4520_11020</name>
</gene>
<dbReference type="InterPro" id="IPR001173">
    <property type="entry name" value="Glyco_trans_2-like"/>
</dbReference>
<feature type="transmembrane region" description="Helical" evidence="4">
    <location>
        <begin position="345"/>
        <end position="363"/>
    </location>
</feature>
<dbReference type="SUPFAM" id="SSF53448">
    <property type="entry name" value="Nucleotide-diphospho-sugar transferases"/>
    <property type="match status" value="1"/>
</dbReference>
<dbReference type="GO" id="GO:0016757">
    <property type="term" value="F:glycosyltransferase activity"/>
    <property type="evidence" value="ECO:0007669"/>
    <property type="project" value="UniProtKB-KW"/>
</dbReference>
<accession>A0A3A4NUA3</accession>
<sequence length="377" mass="42247">MIDEIFFISFFLLLYPVFLYPVCMLLLYNLRRRPIIRNPFPGKVTVIITAHNEESKIRDKLENTLNQDFPHERLQILVASDFSTDATDSIVGAYAERGVTLIRPDRRGGKEYAQKYAVGKATGDVIVFSDVGTELEIGGISRITSNFADPTVGCVSSRDVFLAPGRAVSGEGIYVRYEMLLRKLETGAHSVVGLSGSFFAARTNICAGIRTDTQSDFQTLLNAVRLGYRGVADPQAIGYYRELAAPHNELRRKIRTVLRGITTLMTNADLLNPLQFGLFSFQLISHKLLRWLVPLFLFLMLITSAAGAFDSALFRLAFLAQCVAYALALAAFLNRRISRIGPMALFRYGLISNIGIIVAWLKFLRGERIVYWEPSKR</sequence>
<protein>
    <submittedName>
        <fullName evidence="6">Glycosyltransferase</fullName>
    </submittedName>
</protein>
<dbReference type="InterPro" id="IPR029044">
    <property type="entry name" value="Nucleotide-diphossugar_trans"/>
</dbReference>
<evidence type="ECO:0000256" key="3">
    <source>
        <dbReference type="ARBA" id="ARBA00022679"/>
    </source>
</evidence>
<name>A0A3A4NUA3_ABYX5</name>
<feature type="transmembrane region" description="Helical" evidence="4">
    <location>
        <begin position="6"/>
        <end position="28"/>
    </location>
</feature>
<dbReference type="PANTHER" id="PTHR43630">
    <property type="entry name" value="POLY-BETA-1,6-N-ACETYL-D-GLUCOSAMINE SYNTHASE"/>
    <property type="match status" value="1"/>
</dbReference>
<evidence type="ECO:0000313" key="7">
    <source>
        <dbReference type="Proteomes" id="UP000265882"/>
    </source>
</evidence>
<keyword evidence="2" id="KW-0328">Glycosyltransferase</keyword>
<keyword evidence="4" id="KW-0472">Membrane</keyword>
<keyword evidence="4" id="KW-0812">Transmembrane</keyword>
<dbReference type="Proteomes" id="UP000265882">
    <property type="component" value="Unassembled WGS sequence"/>
</dbReference>
<dbReference type="PANTHER" id="PTHR43630:SF1">
    <property type="entry name" value="POLY-BETA-1,6-N-ACETYL-D-GLUCOSAMINE SYNTHASE"/>
    <property type="match status" value="1"/>
</dbReference>
<dbReference type="EMBL" id="QZKU01000075">
    <property type="protein sequence ID" value="RJP20680.1"/>
    <property type="molecule type" value="Genomic_DNA"/>
</dbReference>